<keyword evidence="2" id="KW-1185">Reference proteome</keyword>
<evidence type="ECO:0008006" key="3">
    <source>
        <dbReference type="Google" id="ProtNLM"/>
    </source>
</evidence>
<reference evidence="1 2" key="1">
    <citation type="journal article" date="2020" name="G3 (Bethesda)">
        <title>Improved Reference Genome for Cyclotella cryptica CCMP332, a Model for Cell Wall Morphogenesis, Salinity Adaptation, and Lipid Production in Diatoms (Bacillariophyta).</title>
        <authorList>
            <person name="Roberts W.R."/>
            <person name="Downey K.M."/>
            <person name="Ruck E.C."/>
            <person name="Traller J.C."/>
            <person name="Alverson A.J."/>
        </authorList>
    </citation>
    <scope>NUCLEOTIDE SEQUENCE [LARGE SCALE GENOMIC DNA]</scope>
    <source>
        <strain evidence="1 2">CCMP332</strain>
    </source>
</reference>
<dbReference type="EMBL" id="JABMIG020000210">
    <property type="protein sequence ID" value="KAL3785727.1"/>
    <property type="molecule type" value="Genomic_DNA"/>
</dbReference>
<accession>A0ABD3PCN0</accession>
<feature type="non-terminal residue" evidence="1">
    <location>
        <position position="1"/>
    </location>
</feature>
<organism evidence="1 2">
    <name type="scientific">Cyclotella cryptica</name>
    <dbReference type="NCBI Taxonomy" id="29204"/>
    <lineage>
        <taxon>Eukaryota</taxon>
        <taxon>Sar</taxon>
        <taxon>Stramenopiles</taxon>
        <taxon>Ochrophyta</taxon>
        <taxon>Bacillariophyta</taxon>
        <taxon>Coscinodiscophyceae</taxon>
        <taxon>Thalassiosirophycidae</taxon>
        <taxon>Stephanodiscales</taxon>
        <taxon>Stephanodiscaceae</taxon>
        <taxon>Cyclotella</taxon>
    </lineage>
</organism>
<protein>
    <recommendedName>
        <fullName evidence="3">Peptide-methionine (S)-S-oxide reductase</fullName>
    </recommendedName>
</protein>
<dbReference type="Proteomes" id="UP001516023">
    <property type="component" value="Unassembled WGS sequence"/>
</dbReference>
<name>A0ABD3PCN0_9STRA</name>
<comment type="caution">
    <text evidence="1">The sequence shown here is derived from an EMBL/GenBank/DDBJ whole genome shotgun (WGS) entry which is preliminary data.</text>
</comment>
<evidence type="ECO:0000313" key="1">
    <source>
        <dbReference type="EMBL" id="KAL3785727.1"/>
    </source>
</evidence>
<dbReference type="AlphaFoldDB" id="A0ABD3PCN0"/>
<proteinExistence type="predicted"/>
<gene>
    <name evidence="1" type="ORF">HJC23_006296</name>
</gene>
<evidence type="ECO:0000313" key="2">
    <source>
        <dbReference type="Proteomes" id="UP001516023"/>
    </source>
</evidence>
<sequence length="133" mass="14523">FAQEDDNDLMMFISNVAASGTSNTNTSRAGYAGCESSDSMYAKLLLEASVKIGDKLDFAVGKGNDGDVPKVSFIMDSKEFPFFVAEQYHQFHDGFIWGEDYPLSYNSLASKFAKTEDFGWCSNGLVRIGIGGL</sequence>